<dbReference type="Proteomes" id="UP000016933">
    <property type="component" value="Unassembled WGS sequence"/>
</dbReference>
<accession>N1PU93</accession>
<reference evidence="2" key="1">
    <citation type="journal article" date="2012" name="PLoS Genet.">
        <title>The genomes of the fungal plant pathogens Cladosporium fulvum and Dothistroma septosporum reveal adaptation to different hosts and lifestyles but also signatures of common ancestry.</title>
        <authorList>
            <person name="de Wit P.J.G.M."/>
            <person name="van der Burgt A."/>
            <person name="Oekmen B."/>
            <person name="Stergiopoulos I."/>
            <person name="Abd-Elsalam K.A."/>
            <person name="Aerts A.L."/>
            <person name="Bahkali A.H."/>
            <person name="Beenen H.G."/>
            <person name="Chettri P."/>
            <person name="Cox M.P."/>
            <person name="Datema E."/>
            <person name="de Vries R.P."/>
            <person name="Dhillon B."/>
            <person name="Ganley A.R."/>
            <person name="Griffiths S.A."/>
            <person name="Guo Y."/>
            <person name="Hamelin R.C."/>
            <person name="Henrissat B."/>
            <person name="Kabir M.S."/>
            <person name="Jashni M.K."/>
            <person name="Kema G."/>
            <person name="Klaubauf S."/>
            <person name="Lapidus A."/>
            <person name="Levasseur A."/>
            <person name="Lindquist E."/>
            <person name="Mehrabi R."/>
            <person name="Ohm R.A."/>
            <person name="Owen T.J."/>
            <person name="Salamov A."/>
            <person name="Schwelm A."/>
            <person name="Schijlen E."/>
            <person name="Sun H."/>
            <person name="van den Burg H.A."/>
            <person name="van Ham R.C.H.J."/>
            <person name="Zhang S."/>
            <person name="Goodwin S.B."/>
            <person name="Grigoriev I.V."/>
            <person name="Collemare J."/>
            <person name="Bradshaw R.E."/>
        </authorList>
    </citation>
    <scope>NUCLEOTIDE SEQUENCE [LARGE SCALE GENOMIC DNA]</scope>
    <source>
        <strain evidence="2">NZE10 / CBS 128990</strain>
    </source>
</reference>
<dbReference type="EMBL" id="KB446537">
    <property type="protein sequence ID" value="EME46513.1"/>
    <property type="molecule type" value="Genomic_DNA"/>
</dbReference>
<proteinExistence type="predicted"/>
<keyword evidence="2" id="KW-1185">Reference proteome</keyword>
<name>N1PU93_DOTSN</name>
<protein>
    <submittedName>
        <fullName evidence="1">Uncharacterized protein</fullName>
    </submittedName>
</protein>
<evidence type="ECO:0000313" key="2">
    <source>
        <dbReference type="Proteomes" id="UP000016933"/>
    </source>
</evidence>
<sequence length="142" mass="15341">MHNSGRSERWACHAPGMTKHTMSMGHRYRTLAGPQMIGICYAAPVEAALFGAYPEVQACSSLGSTAISSTGQRLKGHNNDAPSAMHCTVQYSKSASSNRRMPVWAEQNLIFIAGSLDSGSLAILDRRCLNNTLLCVALKSRK</sequence>
<organism evidence="1 2">
    <name type="scientific">Dothistroma septosporum (strain NZE10 / CBS 128990)</name>
    <name type="common">Red band needle blight fungus</name>
    <name type="synonym">Mycosphaerella pini</name>
    <dbReference type="NCBI Taxonomy" id="675120"/>
    <lineage>
        <taxon>Eukaryota</taxon>
        <taxon>Fungi</taxon>
        <taxon>Dikarya</taxon>
        <taxon>Ascomycota</taxon>
        <taxon>Pezizomycotina</taxon>
        <taxon>Dothideomycetes</taxon>
        <taxon>Dothideomycetidae</taxon>
        <taxon>Mycosphaerellales</taxon>
        <taxon>Mycosphaerellaceae</taxon>
        <taxon>Dothistroma</taxon>
    </lineage>
</organism>
<evidence type="ECO:0000313" key="1">
    <source>
        <dbReference type="EMBL" id="EME46513.1"/>
    </source>
</evidence>
<dbReference type="HOGENOM" id="CLU_1815740_0_0_1"/>
<reference evidence="1 2" key="2">
    <citation type="journal article" date="2012" name="PLoS Pathog.">
        <title>Diverse lifestyles and strategies of plant pathogenesis encoded in the genomes of eighteen Dothideomycetes fungi.</title>
        <authorList>
            <person name="Ohm R.A."/>
            <person name="Feau N."/>
            <person name="Henrissat B."/>
            <person name="Schoch C.L."/>
            <person name="Horwitz B.A."/>
            <person name="Barry K.W."/>
            <person name="Condon B.J."/>
            <person name="Copeland A.C."/>
            <person name="Dhillon B."/>
            <person name="Glaser F."/>
            <person name="Hesse C.N."/>
            <person name="Kosti I."/>
            <person name="LaButti K."/>
            <person name="Lindquist E.A."/>
            <person name="Lucas S."/>
            <person name="Salamov A.A."/>
            <person name="Bradshaw R.E."/>
            <person name="Ciuffetti L."/>
            <person name="Hamelin R.C."/>
            <person name="Kema G.H.J."/>
            <person name="Lawrence C."/>
            <person name="Scott J.A."/>
            <person name="Spatafora J.W."/>
            <person name="Turgeon B.G."/>
            <person name="de Wit P.J.G.M."/>
            <person name="Zhong S."/>
            <person name="Goodwin S.B."/>
            <person name="Grigoriev I.V."/>
        </authorList>
    </citation>
    <scope>NUCLEOTIDE SEQUENCE [LARGE SCALE GENOMIC DNA]</scope>
    <source>
        <strain evidence="2">NZE10 / CBS 128990</strain>
    </source>
</reference>
<gene>
    <name evidence="1" type="ORF">DOTSEDRAFT_87055</name>
</gene>
<dbReference type="AlphaFoldDB" id="N1PU93"/>